<dbReference type="AlphaFoldDB" id="A0A074MAS1"/>
<dbReference type="RefSeq" id="WP_034906976.1">
    <property type="nucleotide sequence ID" value="NZ_CP017057.1"/>
</dbReference>
<dbReference type="EMBL" id="JMIX01000017">
    <property type="protein sequence ID" value="KEO88938.1"/>
    <property type="molecule type" value="Genomic_DNA"/>
</dbReference>
<dbReference type="Proteomes" id="UP000027866">
    <property type="component" value="Unassembled WGS sequence"/>
</dbReference>
<evidence type="ECO:0000313" key="1">
    <source>
        <dbReference type="EMBL" id="KEO88938.1"/>
    </source>
</evidence>
<proteinExistence type="predicted"/>
<protein>
    <submittedName>
        <fullName evidence="1">Uncharacterized protein</fullName>
    </submittedName>
</protein>
<comment type="caution">
    <text evidence="1">The sequence shown here is derived from an EMBL/GenBank/DDBJ whole genome shotgun (WGS) entry which is preliminary data.</text>
</comment>
<keyword evidence="2" id="KW-1185">Reference proteome</keyword>
<name>A0A074MAS1_9SPHN</name>
<evidence type="ECO:0000313" key="2">
    <source>
        <dbReference type="Proteomes" id="UP000027866"/>
    </source>
</evidence>
<gene>
    <name evidence="1" type="ORF">EH32_04490</name>
</gene>
<reference evidence="1 2" key="1">
    <citation type="submission" date="2014-04" db="EMBL/GenBank/DDBJ databases">
        <title>A comprehensive comparison of genomes of Erythrobacter spp. Strains.</title>
        <authorList>
            <person name="Zheng Q."/>
        </authorList>
    </citation>
    <scope>NUCLEOTIDE SEQUENCE [LARGE SCALE GENOMIC DNA]</scope>
    <source>
        <strain evidence="1 2">DSM 8509</strain>
    </source>
</reference>
<dbReference type="KEGG" id="elq:Ga0102493_111379"/>
<sequence length="72" mass="7899">MIAGKQADLVVLSVEIDTFLRLKFAAKRRRARCWIAARWFSCVPAGSRASKLLNTLVFMGMRSANGGGIRAS</sequence>
<accession>A0A074MAS1</accession>
<organism evidence="1 2">
    <name type="scientific">Erythrobacter litoralis</name>
    <dbReference type="NCBI Taxonomy" id="39960"/>
    <lineage>
        <taxon>Bacteria</taxon>
        <taxon>Pseudomonadati</taxon>
        <taxon>Pseudomonadota</taxon>
        <taxon>Alphaproteobacteria</taxon>
        <taxon>Sphingomonadales</taxon>
        <taxon>Erythrobacteraceae</taxon>
        <taxon>Erythrobacter/Porphyrobacter group</taxon>
        <taxon>Erythrobacter</taxon>
    </lineage>
</organism>